<dbReference type="AlphaFoldDB" id="U5CX93"/>
<accession>U5CX93</accession>
<proteinExistence type="predicted"/>
<name>U5CX93_AMBTC</name>
<protein>
    <submittedName>
        <fullName evidence="1">Uncharacterized protein</fullName>
    </submittedName>
</protein>
<evidence type="ECO:0000313" key="1">
    <source>
        <dbReference type="EMBL" id="ERM97408.1"/>
    </source>
</evidence>
<keyword evidence="2" id="KW-1185">Reference proteome</keyword>
<dbReference type="EMBL" id="KI396450">
    <property type="protein sequence ID" value="ERM97408.1"/>
    <property type="molecule type" value="Genomic_DNA"/>
</dbReference>
<dbReference type="Gramene" id="ERM97408">
    <property type="protein sequence ID" value="ERM97408"/>
    <property type="gene ID" value="AMTR_s02169p00007830"/>
</dbReference>
<gene>
    <name evidence="1" type="ORF">AMTR_s02169p00007830</name>
</gene>
<sequence length="104" mass="11902">VSSLLIVHSNVEMEKDDLKDFERIGHRTLTICDEVSNLGYKDLSKLELKFYSLVDLDRTWEKTSLRRSQSSSMGSDASSSSVNAYGFEHIQHCVVHYIGQKNNY</sequence>
<dbReference type="HOGENOM" id="CLU_2256907_0_0_1"/>
<feature type="non-terminal residue" evidence="1">
    <location>
        <position position="1"/>
    </location>
</feature>
<evidence type="ECO:0000313" key="2">
    <source>
        <dbReference type="Proteomes" id="UP000017836"/>
    </source>
</evidence>
<reference evidence="2" key="1">
    <citation type="journal article" date="2013" name="Science">
        <title>The Amborella genome and the evolution of flowering plants.</title>
        <authorList>
            <consortium name="Amborella Genome Project"/>
        </authorList>
    </citation>
    <scope>NUCLEOTIDE SEQUENCE [LARGE SCALE GENOMIC DNA]</scope>
</reference>
<organism evidence="1 2">
    <name type="scientific">Amborella trichopoda</name>
    <dbReference type="NCBI Taxonomy" id="13333"/>
    <lineage>
        <taxon>Eukaryota</taxon>
        <taxon>Viridiplantae</taxon>
        <taxon>Streptophyta</taxon>
        <taxon>Embryophyta</taxon>
        <taxon>Tracheophyta</taxon>
        <taxon>Spermatophyta</taxon>
        <taxon>Magnoliopsida</taxon>
        <taxon>Amborellales</taxon>
        <taxon>Amborellaceae</taxon>
        <taxon>Amborella</taxon>
    </lineage>
</organism>
<dbReference type="Proteomes" id="UP000017836">
    <property type="component" value="Unassembled WGS sequence"/>
</dbReference>